<dbReference type="PROSITE" id="PS51186">
    <property type="entry name" value="GNAT"/>
    <property type="match status" value="1"/>
</dbReference>
<sequence length="166" mass="18282">MNIRKEKKSDIKAIFEITKQAFANHPVSQGTEQFIINALRKDNALTISLVAEIEGKVVGHIAFSPIAISDGSCDWYTLGPISVQPKFQRQGIGHALIREGLSQLKSLGAQGCVVVGPPEYYNRFGFKSYPNLSMQGVPQQYVLGLPFNEKMAIGSITHHHAFSVKQ</sequence>
<comment type="caution">
    <text evidence="2">The sequence shown here is derived from an EMBL/GenBank/DDBJ whole genome shotgun (WGS) entry which is preliminary data.</text>
</comment>
<dbReference type="GO" id="GO:0016747">
    <property type="term" value="F:acyltransferase activity, transferring groups other than amino-acyl groups"/>
    <property type="evidence" value="ECO:0007669"/>
    <property type="project" value="InterPro"/>
</dbReference>
<dbReference type="PANTHER" id="PTHR43617">
    <property type="entry name" value="L-AMINO ACID N-ACETYLTRANSFERASE"/>
    <property type="match status" value="1"/>
</dbReference>
<feature type="domain" description="N-acetyltransferase" evidence="1">
    <location>
        <begin position="1"/>
        <end position="148"/>
    </location>
</feature>
<organism evidence="2">
    <name type="scientific">marine sediment metagenome</name>
    <dbReference type="NCBI Taxonomy" id="412755"/>
    <lineage>
        <taxon>unclassified sequences</taxon>
        <taxon>metagenomes</taxon>
        <taxon>ecological metagenomes</taxon>
    </lineage>
</organism>
<dbReference type="InterPro" id="IPR000182">
    <property type="entry name" value="GNAT_dom"/>
</dbReference>
<reference evidence="2" key="1">
    <citation type="journal article" date="2015" name="Nature">
        <title>Complex archaea that bridge the gap between prokaryotes and eukaryotes.</title>
        <authorList>
            <person name="Spang A."/>
            <person name="Saw J.H."/>
            <person name="Jorgensen S.L."/>
            <person name="Zaremba-Niedzwiedzka K."/>
            <person name="Martijn J."/>
            <person name="Lind A.E."/>
            <person name="van Eijk R."/>
            <person name="Schleper C."/>
            <person name="Guy L."/>
            <person name="Ettema T.J."/>
        </authorList>
    </citation>
    <scope>NUCLEOTIDE SEQUENCE</scope>
</reference>
<proteinExistence type="predicted"/>
<evidence type="ECO:0000259" key="1">
    <source>
        <dbReference type="PROSITE" id="PS51186"/>
    </source>
</evidence>
<name>A0A0F8ZYU0_9ZZZZ</name>
<dbReference type="PANTHER" id="PTHR43617:SF2">
    <property type="entry name" value="UPF0039 PROTEIN SLL0451"/>
    <property type="match status" value="1"/>
</dbReference>
<dbReference type="EMBL" id="LAZR01060718">
    <property type="protein sequence ID" value="KKK65101.1"/>
    <property type="molecule type" value="Genomic_DNA"/>
</dbReference>
<dbReference type="InterPro" id="IPR016181">
    <property type="entry name" value="Acyl_CoA_acyltransferase"/>
</dbReference>
<dbReference type="AlphaFoldDB" id="A0A0F8ZYU0"/>
<accession>A0A0F8ZYU0</accession>
<dbReference type="SUPFAM" id="SSF55729">
    <property type="entry name" value="Acyl-CoA N-acyltransferases (Nat)"/>
    <property type="match status" value="1"/>
</dbReference>
<dbReference type="InterPro" id="IPR050276">
    <property type="entry name" value="MshD_Acetyltransferase"/>
</dbReference>
<protein>
    <recommendedName>
        <fullName evidence="1">N-acetyltransferase domain-containing protein</fullName>
    </recommendedName>
</protein>
<dbReference type="CDD" id="cd04301">
    <property type="entry name" value="NAT_SF"/>
    <property type="match status" value="1"/>
</dbReference>
<evidence type="ECO:0000313" key="2">
    <source>
        <dbReference type="EMBL" id="KKK65101.1"/>
    </source>
</evidence>
<dbReference type="Pfam" id="PF13508">
    <property type="entry name" value="Acetyltransf_7"/>
    <property type="match status" value="1"/>
</dbReference>
<gene>
    <name evidence="2" type="ORF">LCGC14_2977540</name>
</gene>
<dbReference type="Gene3D" id="3.40.630.30">
    <property type="match status" value="1"/>
</dbReference>